<keyword evidence="4" id="KW-0819">tRNA processing</keyword>
<protein>
    <recommendedName>
        <fullName evidence="1">tRNA-uridine aminocarboxypropyltransferase</fullName>
        <ecNumber evidence="1">2.5.1.25</ecNumber>
    </recommendedName>
</protein>
<dbReference type="PATRIC" id="fig|187330.3.peg.2238"/>
<reference evidence="7 8" key="1">
    <citation type="submission" date="2015-08" db="EMBL/GenBank/DDBJ databases">
        <title>Draft Genome Sequence of Pseudoalteromonas porphyrae UCD-SED14.</title>
        <authorList>
            <person name="Coil D.A."/>
            <person name="Jospin G."/>
            <person name="Lee R.D."/>
            <person name="Eisen J.A."/>
        </authorList>
    </citation>
    <scope>NUCLEOTIDE SEQUENCE [LARGE SCALE GENOMIC DNA]</scope>
    <source>
        <strain evidence="7 8">UCD-SED14</strain>
    </source>
</reference>
<evidence type="ECO:0000259" key="6">
    <source>
        <dbReference type="SMART" id="SM01144"/>
    </source>
</evidence>
<dbReference type="Proteomes" id="UP000037848">
    <property type="component" value="Unassembled WGS sequence"/>
</dbReference>
<evidence type="ECO:0000313" key="7">
    <source>
        <dbReference type="EMBL" id="KPH58262.1"/>
    </source>
</evidence>
<evidence type="ECO:0000256" key="3">
    <source>
        <dbReference type="ARBA" id="ARBA00022691"/>
    </source>
</evidence>
<dbReference type="AlphaFoldDB" id="A0A0N1ECD6"/>
<dbReference type="RefSeq" id="WP_054455646.1">
    <property type="nucleotide sequence ID" value="NZ_LHPH01000026.1"/>
</dbReference>
<feature type="domain" description="DTW" evidence="6">
    <location>
        <begin position="2"/>
        <end position="191"/>
    </location>
</feature>
<comment type="caution">
    <text evidence="7">The sequence shown here is derived from an EMBL/GenBank/DDBJ whole genome shotgun (WGS) entry which is preliminary data.</text>
</comment>
<accession>A0A0N1ECD6</accession>
<proteinExistence type="inferred from homology"/>
<name>A0A0N1ECD6_9GAMM</name>
<dbReference type="EMBL" id="LHPH01000026">
    <property type="protein sequence ID" value="KPH58262.1"/>
    <property type="molecule type" value="Genomic_DNA"/>
</dbReference>
<evidence type="ECO:0000256" key="5">
    <source>
        <dbReference type="ARBA" id="ARBA00034489"/>
    </source>
</evidence>
<comment type="similarity">
    <text evidence="5">Belongs to the TDD superfamily. DTWD2 family.</text>
</comment>
<dbReference type="SMART" id="SM01144">
    <property type="entry name" value="DTW"/>
    <property type="match status" value="1"/>
</dbReference>
<dbReference type="STRING" id="187330.AMS58_18580"/>
<dbReference type="InterPro" id="IPR039262">
    <property type="entry name" value="DTWD2/TAPT"/>
</dbReference>
<dbReference type="GO" id="GO:0016432">
    <property type="term" value="F:tRNA-uridine aminocarboxypropyltransferase activity"/>
    <property type="evidence" value="ECO:0007669"/>
    <property type="project" value="UniProtKB-EC"/>
</dbReference>
<dbReference type="EC" id="2.5.1.25" evidence="1"/>
<dbReference type="GO" id="GO:0008033">
    <property type="term" value="P:tRNA processing"/>
    <property type="evidence" value="ECO:0007669"/>
    <property type="project" value="UniProtKB-KW"/>
</dbReference>
<gene>
    <name evidence="7" type="ORF">ADS77_17940</name>
</gene>
<evidence type="ECO:0000256" key="4">
    <source>
        <dbReference type="ARBA" id="ARBA00022694"/>
    </source>
</evidence>
<keyword evidence="3" id="KW-0949">S-adenosyl-L-methionine</keyword>
<keyword evidence="2" id="KW-0808">Transferase</keyword>
<evidence type="ECO:0000313" key="8">
    <source>
        <dbReference type="Proteomes" id="UP000037848"/>
    </source>
</evidence>
<evidence type="ECO:0000256" key="2">
    <source>
        <dbReference type="ARBA" id="ARBA00022679"/>
    </source>
</evidence>
<organism evidence="7 8">
    <name type="scientific">Pseudoalteromonas porphyrae</name>
    <dbReference type="NCBI Taxonomy" id="187330"/>
    <lineage>
        <taxon>Bacteria</taxon>
        <taxon>Pseudomonadati</taxon>
        <taxon>Pseudomonadota</taxon>
        <taxon>Gammaproteobacteria</taxon>
        <taxon>Alteromonadales</taxon>
        <taxon>Pseudoalteromonadaceae</taxon>
        <taxon>Pseudoalteromonas</taxon>
    </lineage>
</organism>
<dbReference type="OrthoDB" id="268835at2"/>
<keyword evidence="8" id="KW-1185">Reference proteome</keyword>
<dbReference type="InterPro" id="IPR005636">
    <property type="entry name" value="DTW"/>
</dbReference>
<evidence type="ECO:0000256" key="1">
    <source>
        <dbReference type="ARBA" id="ARBA00012386"/>
    </source>
</evidence>
<dbReference type="PANTHER" id="PTHR21392">
    <property type="entry name" value="TRNA-URIDINE AMINOCARBOXYPROPYLTRANSFERASE 2"/>
    <property type="match status" value="1"/>
</dbReference>
<sequence>MSRLLCTHCKFSLTTCLCEDISQLKNSIKVIILQHPSEIKVTKNTARLLSLSLTQCEIKVGESESDFTSILDLPIQTTALLYPDKTALLLDDSTTNTSQFSKTLTHLIVLDGTWKKAYKIMQMTPSLNAFQKVSFKEIPKNRYRIRKAPRLDSLSTLEAVAHSLALIESIDPQPLYTMLESLNKKQTQFMPEHVKARYQPI</sequence>
<dbReference type="PANTHER" id="PTHR21392:SF0">
    <property type="entry name" value="TRNA-URIDINE AMINOCARBOXYPROPYLTRANSFERASE 2"/>
    <property type="match status" value="1"/>
</dbReference>
<dbReference type="Pfam" id="PF03942">
    <property type="entry name" value="DTW"/>
    <property type="match status" value="1"/>
</dbReference>